<comment type="caution">
    <text evidence="6">The sequence shown here is derived from an EMBL/GenBank/DDBJ whole genome shotgun (WGS) entry which is preliminary data.</text>
</comment>
<evidence type="ECO:0000256" key="5">
    <source>
        <dbReference type="SAM" id="Phobius"/>
    </source>
</evidence>
<keyword evidence="4 5" id="KW-0472">Membrane</keyword>
<evidence type="ECO:0000313" key="7">
    <source>
        <dbReference type="Proteomes" id="UP001217089"/>
    </source>
</evidence>
<evidence type="ECO:0000256" key="3">
    <source>
        <dbReference type="ARBA" id="ARBA00022989"/>
    </source>
</evidence>
<dbReference type="PANTHER" id="PTHR28668:SF1">
    <property type="entry name" value="TRANSMEMBRANE PROTEIN 234"/>
    <property type="match status" value="1"/>
</dbReference>
<reference evidence="6 7" key="1">
    <citation type="submission" date="2022-12" db="EMBL/GenBank/DDBJ databases">
        <title>Chromosome-level genome of Tegillarca granosa.</title>
        <authorList>
            <person name="Kim J."/>
        </authorList>
    </citation>
    <scope>NUCLEOTIDE SEQUENCE [LARGE SCALE GENOMIC DNA]</scope>
    <source>
        <strain evidence="6">Teg-2019</strain>
        <tissue evidence="6">Adductor muscle</tissue>
    </source>
</reference>
<proteinExistence type="predicted"/>
<name>A0ABQ9ELC7_TEGGR</name>
<feature type="transmembrane region" description="Helical" evidence="5">
    <location>
        <begin position="6"/>
        <end position="24"/>
    </location>
</feature>
<evidence type="ECO:0000256" key="4">
    <source>
        <dbReference type="ARBA" id="ARBA00023136"/>
    </source>
</evidence>
<evidence type="ECO:0000313" key="6">
    <source>
        <dbReference type="EMBL" id="KAJ8305990.1"/>
    </source>
</evidence>
<dbReference type="Pfam" id="PF10639">
    <property type="entry name" value="TMEM234"/>
    <property type="match status" value="1"/>
</dbReference>
<protein>
    <recommendedName>
        <fullName evidence="8">Transmembrane protein 234</fullName>
    </recommendedName>
</protein>
<dbReference type="Proteomes" id="UP001217089">
    <property type="component" value="Unassembled WGS sequence"/>
</dbReference>
<evidence type="ECO:0000256" key="2">
    <source>
        <dbReference type="ARBA" id="ARBA00022692"/>
    </source>
</evidence>
<keyword evidence="3 5" id="KW-1133">Transmembrane helix</keyword>
<evidence type="ECO:0000256" key="1">
    <source>
        <dbReference type="ARBA" id="ARBA00004141"/>
    </source>
</evidence>
<sequence length="108" mass="12146">MTQTSSAGWFVVVAALWGATNPFIKQGSKGIEKIKTESKFLQFIAELKFLFLNWKYLVPFLLNQTGSVVYYITLGSTDISLAVPITNSLTFVFTILSGRLLGEKIKYW</sequence>
<dbReference type="PANTHER" id="PTHR28668">
    <property type="entry name" value="TRANSMEMBRANE PROTEIN 234"/>
    <property type="match status" value="1"/>
</dbReference>
<gene>
    <name evidence="6" type="ORF">KUTeg_016535</name>
</gene>
<feature type="transmembrane region" description="Helical" evidence="5">
    <location>
        <begin position="79"/>
        <end position="102"/>
    </location>
</feature>
<feature type="non-terminal residue" evidence="6">
    <location>
        <position position="108"/>
    </location>
</feature>
<keyword evidence="7" id="KW-1185">Reference proteome</keyword>
<evidence type="ECO:0008006" key="8">
    <source>
        <dbReference type="Google" id="ProtNLM"/>
    </source>
</evidence>
<organism evidence="6 7">
    <name type="scientific">Tegillarca granosa</name>
    <name type="common">Malaysian cockle</name>
    <name type="synonym">Anadara granosa</name>
    <dbReference type="NCBI Taxonomy" id="220873"/>
    <lineage>
        <taxon>Eukaryota</taxon>
        <taxon>Metazoa</taxon>
        <taxon>Spiralia</taxon>
        <taxon>Lophotrochozoa</taxon>
        <taxon>Mollusca</taxon>
        <taxon>Bivalvia</taxon>
        <taxon>Autobranchia</taxon>
        <taxon>Pteriomorphia</taxon>
        <taxon>Arcoida</taxon>
        <taxon>Arcoidea</taxon>
        <taxon>Arcidae</taxon>
        <taxon>Tegillarca</taxon>
    </lineage>
</organism>
<accession>A0ABQ9ELC7</accession>
<comment type="subcellular location">
    <subcellularLocation>
        <location evidence="1">Membrane</location>
        <topology evidence="1">Multi-pass membrane protein</topology>
    </subcellularLocation>
</comment>
<dbReference type="EMBL" id="JARBDR010000813">
    <property type="protein sequence ID" value="KAJ8305990.1"/>
    <property type="molecule type" value="Genomic_DNA"/>
</dbReference>
<keyword evidence="2 5" id="KW-0812">Transmembrane</keyword>
<dbReference type="InterPro" id="IPR018908">
    <property type="entry name" value="TMEM234"/>
</dbReference>